<keyword evidence="9" id="KW-1185">Reference proteome</keyword>
<dbReference type="Gene3D" id="1.10.150.130">
    <property type="match status" value="1"/>
</dbReference>
<name>A0A380NK28_9FIRM</name>
<reference evidence="8 9" key="1">
    <citation type="submission" date="2018-06" db="EMBL/GenBank/DDBJ databases">
        <authorList>
            <consortium name="Pathogen Informatics"/>
            <person name="Doyle S."/>
        </authorList>
    </citation>
    <scope>NUCLEOTIDE SEQUENCE [LARGE SCALE GENOMIC DNA]</scope>
    <source>
        <strain evidence="8 9">NCTC12020</strain>
    </source>
</reference>
<dbReference type="PANTHER" id="PTHR30349:SF64">
    <property type="entry name" value="PROPHAGE INTEGRASE INTD-RELATED"/>
    <property type="match status" value="1"/>
</dbReference>
<dbReference type="EMBL" id="UHIO01000001">
    <property type="protein sequence ID" value="SUP42838.1"/>
    <property type="molecule type" value="Genomic_DNA"/>
</dbReference>
<dbReference type="InterPro" id="IPR013762">
    <property type="entry name" value="Integrase-like_cat_sf"/>
</dbReference>
<dbReference type="CDD" id="cd01189">
    <property type="entry name" value="INT_ICEBs1_C_like"/>
    <property type="match status" value="1"/>
</dbReference>
<dbReference type="AlphaFoldDB" id="A0A380NK28"/>
<dbReference type="InterPro" id="IPR044068">
    <property type="entry name" value="CB"/>
</dbReference>
<dbReference type="Proteomes" id="UP000255367">
    <property type="component" value="Unassembled WGS sequence"/>
</dbReference>
<protein>
    <submittedName>
        <fullName evidence="8">Integrase</fullName>
    </submittedName>
</protein>
<dbReference type="InterPro" id="IPR004107">
    <property type="entry name" value="Integrase_SAM-like_N"/>
</dbReference>
<dbReference type="InterPro" id="IPR011010">
    <property type="entry name" value="DNA_brk_join_enz"/>
</dbReference>
<dbReference type="InterPro" id="IPR002104">
    <property type="entry name" value="Integrase_catalytic"/>
</dbReference>
<dbReference type="RefSeq" id="WP_115310173.1">
    <property type="nucleotide sequence ID" value="NZ_UHIO01000001.1"/>
</dbReference>
<accession>A0A380NK28</accession>
<evidence type="ECO:0000313" key="8">
    <source>
        <dbReference type="EMBL" id="SUP42838.1"/>
    </source>
</evidence>
<dbReference type="Gene3D" id="1.10.443.10">
    <property type="entry name" value="Intergrase catalytic core"/>
    <property type="match status" value="1"/>
</dbReference>
<dbReference type="Pfam" id="PF14659">
    <property type="entry name" value="Phage_int_SAM_3"/>
    <property type="match status" value="1"/>
</dbReference>
<evidence type="ECO:0000256" key="1">
    <source>
        <dbReference type="ARBA" id="ARBA00008857"/>
    </source>
</evidence>
<evidence type="ECO:0000313" key="9">
    <source>
        <dbReference type="Proteomes" id="UP000255367"/>
    </source>
</evidence>
<dbReference type="GO" id="GO:0003677">
    <property type="term" value="F:DNA binding"/>
    <property type="evidence" value="ECO:0007669"/>
    <property type="project" value="UniProtKB-UniRule"/>
</dbReference>
<dbReference type="Pfam" id="PF00589">
    <property type="entry name" value="Phage_integrase"/>
    <property type="match status" value="1"/>
</dbReference>
<keyword evidence="4" id="KW-0233">DNA recombination</keyword>
<proteinExistence type="inferred from homology"/>
<dbReference type="OrthoDB" id="9769726at2"/>
<evidence type="ECO:0000256" key="3">
    <source>
        <dbReference type="ARBA" id="ARBA00023125"/>
    </source>
</evidence>
<feature type="domain" description="Core-binding (CB)" evidence="7">
    <location>
        <begin position="68"/>
        <end position="156"/>
    </location>
</feature>
<gene>
    <name evidence="8" type="primary">Int-Tn_2</name>
    <name evidence="8" type="ORF">NCTC12020_00970</name>
</gene>
<keyword evidence="3 5" id="KW-0238">DNA-binding</keyword>
<dbReference type="GO" id="GO:0006310">
    <property type="term" value="P:DNA recombination"/>
    <property type="evidence" value="ECO:0007669"/>
    <property type="project" value="UniProtKB-KW"/>
</dbReference>
<dbReference type="SUPFAM" id="SSF56349">
    <property type="entry name" value="DNA breaking-rejoining enzymes"/>
    <property type="match status" value="1"/>
</dbReference>
<comment type="similarity">
    <text evidence="1">Belongs to the 'phage' integrase family.</text>
</comment>
<feature type="domain" description="Tyr recombinase" evidence="6">
    <location>
        <begin position="177"/>
        <end position="394"/>
    </location>
</feature>
<dbReference type="PANTHER" id="PTHR30349">
    <property type="entry name" value="PHAGE INTEGRASE-RELATED"/>
    <property type="match status" value="1"/>
</dbReference>
<sequence length="401" mass="46649">MRRRSNGEGSIYHNKKRNMYELRITYTDPLGIKKRKAFYGKTIKEVKENCSKWKENNLNFDNIVYKNPLVKDWIVEWLETYVKNTVRPSTYEKYKCCLNPIKDFFGDKHLNNLDPTSLQHFFNRELKSGGKNKKGLSTLTIRNQRRYLSSCIDTAIKLELITKNPVKLTKPPKIKKKEIEPLTIEECKKIINLAYNNVQAMINQNKLGDMMSAEDLYIGVYIAIETGMRLGELMALRWNDVINDIMDNEYIIVQRSKSKIKEQDITRTKTGLGRKIQISNSLSVALKKHFKIQKAYIKEVNQLYNDQNYIIGGLFGNGYSHSHYSSRKFKKLLKQANIERRVRFHDLRHTHATLLLLAGVNPKIVQERLGHASIDMTLDTYSHLTLANQSVAVNVLDKFNI</sequence>
<evidence type="ECO:0000259" key="6">
    <source>
        <dbReference type="PROSITE" id="PS51898"/>
    </source>
</evidence>
<dbReference type="PROSITE" id="PS51898">
    <property type="entry name" value="TYR_RECOMBINASE"/>
    <property type="match status" value="1"/>
</dbReference>
<evidence type="ECO:0000256" key="2">
    <source>
        <dbReference type="ARBA" id="ARBA00022908"/>
    </source>
</evidence>
<evidence type="ECO:0000259" key="7">
    <source>
        <dbReference type="PROSITE" id="PS51900"/>
    </source>
</evidence>
<keyword evidence="2" id="KW-0229">DNA integration</keyword>
<dbReference type="GO" id="GO:0015074">
    <property type="term" value="P:DNA integration"/>
    <property type="evidence" value="ECO:0007669"/>
    <property type="project" value="UniProtKB-KW"/>
</dbReference>
<evidence type="ECO:0000256" key="4">
    <source>
        <dbReference type="ARBA" id="ARBA00023172"/>
    </source>
</evidence>
<dbReference type="InterPro" id="IPR050090">
    <property type="entry name" value="Tyrosine_recombinase_XerCD"/>
</dbReference>
<dbReference type="InterPro" id="IPR010998">
    <property type="entry name" value="Integrase_recombinase_N"/>
</dbReference>
<organism evidence="8 9">
    <name type="scientific">Veillonella criceti</name>
    <dbReference type="NCBI Taxonomy" id="103891"/>
    <lineage>
        <taxon>Bacteria</taxon>
        <taxon>Bacillati</taxon>
        <taxon>Bacillota</taxon>
        <taxon>Negativicutes</taxon>
        <taxon>Veillonellales</taxon>
        <taxon>Veillonellaceae</taxon>
        <taxon>Veillonella</taxon>
    </lineage>
</organism>
<dbReference type="PROSITE" id="PS51900">
    <property type="entry name" value="CB"/>
    <property type="match status" value="1"/>
</dbReference>
<evidence type="ECO:0000256" key="5">
    <source>
        <dbReference type="PROSITE-ProRule" id="PRU01248"/>
    </source>
</evidence>